<keyword evidence="5" id="KW-1185">Reference proteome</keyword>
<evidence type="ECO:0000256" key="2">
    <source>
        <dbReference type="SAM" id="Phobius"/>
    </source>
</evidence>
<dbReference type="Proteomes" id="UP000663877">
    <property type="component" value="Unassembled WGS sequence"/>
</dbReference>
<dbReference type="OrthoDB" id="10385726at2759"/>
<reference evidence="4" key="1">
    <citation type="submission" date="2021-02" db="EMBL/GenBank/DDBJ databases">
        <authorList>
            <person name="Nowell W R."/>
        </authorList>
    </citation>
    <scope>NUCLEOTIDE SEQUENCE</scope>
</reference>
<dbReference type="EMBL" id="CAJNOM010002800">
    <property type="protein sequence ID" value="CAF1637793.1"/>
    <property type="molecule type" value="Genomic_DNA"/>
</dbReference>
<keyword evidence="2" id="KW-0472">Membrane</keyword>
<feature type="compositionally biased region" description="Basic and acidic residues" evidence="1">
    <location>
        <begin position="185"/>
        <end position="195"/>
    </location>
</feature>
<sequence length="394" mass="46541">MLNPYGSNQFLGRIEPRYPSNQFHGRIEPRYPSNQYQGMIEPRYPSNQFHGRIEPRYPSNQYQGMIEPRYPPNPFLGRIDTQYSFNQFHYETSTKYPFNRFRDETSTKYPLNQLRDKTSTKDPFNQFIDNTDTNDSPYQLIDKTDTNDPPYQLIDKTDTNDPPYQLIPKTDTNDSSNEFDYPSISKEDSYEESTKRDEFNTESYIGVHAEYGINSSSTESTSTNSQPSSTAERVVLFLSIFTLIFSCGCWCCYWTLAQRKKRYHRVILNFLFTYSQRKPRVIARLYILESSVTRTLTTRTNDGQSQSFDQSCAILVQDTNLIYQQERQFFEERDIYQKKILESEQSFQEIRDQYTSLESSSEHKQKFNDGLKTLCKQRQAELEYSKNTIAYQQQ</sequence>
<evidence type="ECO:0000256" key="1">
    <source>
        <dbReference type="SAM" id="MobiDB-lite"/>
    </source>
</evidence>
<proteinExistence type="predicted"/>
<evidence type="ECO:0000313" key="4">
    <source>
        <dbReference type="EMBL" id="CAF1637793.1"/>
    </source>
</evidence>
<evidence type="ECO:0000313" key="3">
    <source>
        <dbReference type="EMBL" id="CAF1478074.1"/>
    </source>
</evidence>
<feature type="compositionally biased region" description="Polar residues" evidence="1">
    <location>
        <begin position="1"/>
        <end position="10"/>
    </location>
</feature>
<keyword evidence="2" id="KW-0812">Transmembrane</keyword>
<keyword evidence="2" id="KW-1133">Transmembrane helix</keyword>
<organism evidence="4 5">
    <name type="scientific">Adineta steineri</name>
    <dbReference type="NCBI Taxonomy" id="433720"/>
    <lineage>
        <taxon>Eukaryota</taxon>
        <taxon>Metazoa</taxon>
        <taxon>Spiralia</taxon>
        <taxon>Gnathifera</taxon>
        <taxon>Rotifera</taxon>
        <taxon>Eurotatoria</taxon>
        <taxon>Bdelloidea</taxon>
        <taxon>Adinetida</taxon>
        <taxon>Adinetidae</taxon>
        <taxon>Adineta</taxon>
    </lineage>
</organism>
<protein>
    <submittedName>
        <fullName evidence="4">Uncharacterized protein</fullName>
    </submittedName>
</protein>
<gene>
    <name evidence="3" type="ORF">BJG266_LOCUS41909</name>
    <name evidence="4" type="ORF">QVE165_LOCUS58783</name>
</gene>
<dbReference type="EMBL" id="CAJNOI010002481">
    <property type="protein sequence ID" value="CAF1478074.1"/>
    <property type="molecule type" value="Genomic_DNA"/>
</dbReference>
<accession>A0A816DIE7</accession>
<dbReference type="Proteomes" id="UP000663832">
    <property type="component" value="Unassembled WGS sequence"/>
</dbReference>
<feature type="region of interest" description="Disordered" evidence="1">
    <location>
        <begin position="1"/>
        <end position="35"/>
    </location>
</feature>
<feature type="transmembrane region" description="Helical" evidence="2">
    <location>
        <begin position="234"/>
        <end position="256"/>
    </location>
</feature>
<dbReference type="AlphaFoldDB" id="A0A816DIE7"/>
<feature type="compositionally biased region" description="Polar residues" evidence="1">
    <location>
        <begin position="121"/>
        <end position="137"/>
    </location>
</feature>
<feature type="region of interest" description="Disordered" evidence="1">
    <location>
        <begin position="115"/>
        <end position="195"/>
    </location>
</feature>
<comment type="caution">
    <text evidence="4">The sequence shown here is derived from an EMBL/GenBank/DDBJ whole genome shotgun (WGS) entry which is preliminary data.</text>
</comment>
<name>A0A816DIE7_9BILA</name>
<evidence type="ECO:0000313" key="5">
    <source>
        <dbReference type="Proteomes" id="UP000663832"/>
    </source>
</evidence>